<reference evidence="12" key="1">
    <citation type="journal article" date="2014" name="Int. J. Syst. Evol. Microbiol.">
        <title>Complete genome sequence of Corynebacterium casei LMG S-19264T (=DSM 44701T), isolated from a smear-ripened cheese.</title>
        <authorList>
            <consortium name="US DOE Joint Genome Institute (JGI-PGF)"/>
            <person name="Walter F."/>
            <person name="Albersmeier A."/>
            <person name="Kalinowski J."/>
            <person name="Ruckert C."/>
        </authorList>
    </citation>
    <scope>NUCLEOTIDE SEQUENCE</scope>
    <source>
        <strain evidence="12">CCM 7905</strain>
    </source>
</reference>
<comment type="catalytic activity">
    <reaction evidence="1">
        <text>ATP + protein L-histidine = ADP + protein N-phospho-L-histidine.</text>
        <dbReference type="EC" id="2.7.13.3"/>
    </reaction>
</comment>
<dbReference type="PANTHER" id="PTHR45436">
    <property type="entry name" value="SENSOR HISTIDINE KINASE YKOH"/>
    <property type="match status" value="1"/>
</dbReference>
<dbReference type="CDD" id="cd06225">
    <property type="entry name" value="HAMP"/>
    <property type="match status" value="1"/>
</dbReference>
<evidence type="ECO:0000256" key="9">
    <source>
        <dbReference type="SAM" id="Phobius"/>
    </source>
</evidence>
<comment type="caution">
    <text evidence="12">The sequence shown here is derived from an EMBL/GenBank/DDBJ whole genome shotgun (WGS) entry which is preliminary data.</text>
</comment>
<dbReference type="SUPFAM" id="SSF158472">
    <property type="entry name" value="HAMP domain-like"/>
    <property type="match status" value="1"/>
</dbReference>
<dbReference type="EMBL" id="BMCU01000003">
    <property type="protein sequence ID" value="GGG12145.1"/>
    <property type="molecule type" value="Genomic_DNA"/>
</dbReference>
<evidence type="ECO:0000313" key="13">
    <source>
        <dbReference type="Proteomes" id="UP000654257"/>
    </source>
</evidence>
<dbReference type="GO" id="GO:0004673">
    <property type="term" value="F:protein histidine kinase activity"/>
    <property type="evidence" value="ECO:0007669"/>
    <property type="project" value="UniProtKB-EC"/>
</dbReference>
<feature type="signal peptide" evidence="10">
    <location>
        <begin position="1"/>
        <end position="18"/>
    </location>
</feature>
<evidence type="ECO:0000256" key="4">
    <source>
        <dbReference type="ARBA" id="ARBA00022679"/>
    </source>
</evidence>
<evidence type="ECO:0000259" key="11">
    <source>
        <dbReference type="PROSITE" id="PS50885"/>
    </source>
</evidence>
<keyword evidence="6" id="KW-0418">Kinase</keyword>
<keyword evidence="7 9" id="KW-1133">Transmembrane helix</keyword>
<dbReference type="PROSITE" id="PS50885">
    <property type="entry name" value="HAMP"/>
    <property type="match status" value="1"/>
</dbReference>
<dbReference type="EC" id="2.7.13.3" evidence="2"/>
<dbReference type="Proteomes" id="UP000654257">
    <property type="component" value="Unassembled WGS sequence"/>
</dbReference>
<dbReference type="SMART" id="SM00304">
    <property type="entry name" value="HAMP"/>
    <property type="match status" value="1"/>
</dbReference>
<dbReference type="PROSITE" id="PS51257">
    <property type="entry name" value="PROKAR_LIPOPROTEIN"/>
    <property type="match status" value="1"/>
</dbReference>
<feature type="domain" description="HAMP" evidence="11">
    <location>
        <begin position="173"/>
        <end position="225"/>
    </location>
</feature>
<keyword evidence="8" id="KW-0902">Two-component regulatory system</keyword>
<evidence type="ECO:0000256" key="10">
    <source>
        <dbReference type="SAM" id="SignalP"/>
    </source>
</evidence>
<name>A0A917D645_9NOCA</name>
<dbReference type="AlphaFoldDB" id="A0A917D645"/>
<evidence type="ECO:0000256" key="5">
    <source>
        <dbReference type="ARBA" id="ARBA00022692"/>
    </source>
</evidence>
<evidence type="ECO:0000256" key="3">
    <source>
        <dbReference type="ARBA" id="ARBA00022553"/>
    </source>
</evidence>
<dbReference type="GO" id="GO:0005886">
    <property type="term" value="C:plasma membrane"/>
    <property type="evidence" value="ECO:0007669"/>
    <property type="project" value="TreeGrafter"/>
</dbReference>
<dbReference type="GO" id="GO:0000160">
    <property type="term" value="P:phosphorelay signal transduction system"/>
    <property type="evidence" value="ECO:0007669"/>
    <property type="project" value="UniProtKB-KW"/>
</dbReference>
<evidence type="ECO:0000256" key="1">
    <source>
        <dbReference type="ARBA" id="ARBA00000085"/>
    </source>
</evidence>
<evidence type="ECO:0000313" key="12">
    <source>
        <dbReference type="EMBL" id="GGG12145.1"/>
    </source>
</evidence>
<dbReference type="PANTHER" id="PTHR45436:SF5">
    <property type="entry name" value="SENSOR HISTIDINE KINASE TRCS"/>
    <property type="match status" value="1"/>
</dbReference>
<evidence type="ECO:0000256" key="6">
    <source>
        <dbReference type="ARBA" id="ARBA00022777"/>
    </source>
</evidence>
<feature type="transmembrane region" description="Helical" evidence="9">
    <location>
        <begin position="149"/>
        <end position="174"/>
    </location>
</feature>
<evidence type="ECO:0000256" key="2">
    <source>
        <dbReference type="ARBA" id="ARBA00012438"/>
    </source>
</evidence>
<keyword evidence="13" id="KW-1185">Reference proteome</keyword>
<protein>
    <recommendedName>
        <fullName evidence="2">histidine kinase</fullName>
        <ecNumber evidence="2">2.7.13.3</ecNumber>
    </recommendedName>
</protein>
<sequence>MRRRVLLLTTALAAIAVAACSIAIYVVTEDALRAQIAERVERNAAKLAVSSSTQMSPNALGFANDGTGPMRVAMITAAGEFIAQDGSTEPFLTESGQMSTSLQPLVRGETGQVSTEADGFLMCGITAVGGDIVLVAEPESTMAPTMHTLVVWLSALGGLLILLAAAVGAAAAGIGLRPVERLTRATRRVASMGDLTPITVTGKDELAQLAVGFNAMLRALDSSRARQSQLVVDAGAELQAPLTALRTNIELLIAVQAEGGPGLDRATEAALRTDVLDQLDELTGRIHRLVEDAREASPQAMSS</sequence>
<dbReference type="InterPro" id="IPR003660">
    <property type="entry name" value="HAMP_dom"/>
</dbReference>
<keyword evidence="10" id="KW-0732">Signal</keyword>
<dbReference type="Pfam" id="PF00672">
    <property type="entry name" value="HAMP"/>
    <property type="match status" value="1"/>
</dbReference>
<dbReference type="Gene3D" id="1.10.287.130">
    <property type="match status" value="1"/>
</dbReference>
<keyword evidence="3" id="KW-0597">Phosphoprotein</keyword>
<dbReference type="InterPro" id="IPR050428">
    <property type="entry name" value="TCS_sensor_his_kinase"/>
</dbReference>
<evidence type="ECO:0000256" key="8">
    <source>
        <dbReference type="ARBA" id="ARBA00023012"/>
    </source>
</evidence>
<proteinExistence type="predicted"/>
<keyword evidence="5 9" id="KW-0812">Transmembrane</keyword>
<keyword evidence="4" id="KW-0808">Transferase</keyword>
<organism evidence="12 13">
    <name type="scientific">Rhodococcoides trifolii</name>
    <dbReference type="NCBI Taxonomy" id="908250"/>
    <lineage>
        <taxon>Bacteria</taxon>
        <taxon>Bacillati</taxon>
        <taxon>Actinomycetota</taxon>
        <taxon>Actinomycetes</taxon>
        <taxon>Mycobacteriales</taxon>
        <taxon>Nocardiaceae</taxon>
        <taxon>Rhodococcoides</taxon>
    </lineage>
</organism>
<evidence type="ECO:0000256" key="7">
    <source>
        <dbReference type="ARBA" id="ARBA00022989"/>
    </source>
</evidence>
<feature type="chain" id="PRO_5038349175" description="histidine kinase" evidence="10">
    <location>
        <begin position="19"/>
        <end position="303"/>
    </location>
</feature>
<reference evidence="12" key="2">
    <citation type="submission" date="2020-09" db="EMBL/GenBank/DDBJ databases">
        <authorList>
            <person name="Sun Q."/>
            <person name="Sedlacek I."/>
        </authorList>
    </citation>
    <scope>NUCLEOTIDE SEQUENCE</scope>
    <source>
        <strain evidence="12">CCM 7905</strain>
    </source>
</reference>
<accession>A0A917D645</accession>
<keyword evidence="9" id="KW-0472">Membrane</keyword>
<gene>
    <name evidence="12" type="ORF">GCM10007304_27650</name>
</gene>